<organism evidence="1 2">
    <name type="scientific">Chryseobacterium ginsengisoli</name>
    <dbReference type="NCBI Taxonomy" id="363853"/>
    <lineage>
        <taxon>Bacteria</taxon>
        <taxon>Pseudomonadati</taxon>
        <taxon>Bacteroidota</taxon>
        <taxon>Flavobacteriia</taxon>
        <taxon>Flavobacteriales</taxon>
        <taxon>Weeksellaceae</taxon>
        <taxon>Chryseobacterium group</taxon>
        <taxon>Chryseobacterium</taxon>
    </lineage>
</organism>
<comment type="caution">
    <text evidence="1">The sequence shown here is derived from an EMBL/GenBank/DDBJ whole genome shotgun (WGS) entry which is preliminary data.</text>
</comment>
<evidence type="ECO:0000313" key="2">
    <source>
        <dbReference type="Proteomes" id="UP001500353"/>
    </source>
</evidence>
<reference evidence="2" key="1">
    <citation type="journal article" date="2019" name="Int. J. Syst. Evol. Microbiol.">
        <title>The Global Catalogue of Microorganisms (GCM) 10K type strain sequencing project: providing services to taxonomists for standard genome sequencing and annotation.</title>
        <authorList>
            <consortium name="The Broad Institute Genomics Platform"/>
            <consortium name="The Broad Institute Genome Sequencing Center for Infectious Disease"/>
            <person name="Wu L."/>
            <person name="Ma J."/>
        </authorList>
    </citation>
    <scope>NUCLEOTIDE SEQUENCE [LARGE SCALE GENOMIC DNA]</scope>
    <source>
        <strain evidence="2">JCM 18019</strain>
    </source>
</reference>
<sequence>MNKVFKIGCLIFVLLFIICVVGVTIEKWNNAPTQTIAFLNSSKEIKSVTLERIKENGQLSDTYTVNRTVEPNKTVIEKVPEGNYKVSVWKSDNNLYNSTEYKIKLKNPKESNYQLYRFDLAMDKIYAIVNLNALYEGNSFADYMSNAVGTQHKKLRIEKFYNGGSLFFVPETYTFRTFVDINDEIPTRVKYGEVVYGLYAFPKTLPGNQVQDNLFRQIIDKTK</sequence>
<dbReference type="Proteomes" id="UP001500353">
    <property type="component" value="Unassembled WGS sequence"/>
</dbReference>
<proteinExistence type="predicted"/>
<evidence type="ECO:0000313" key="1">
    <source>
        <dbReference type="EMBL" id="GAA5082583.1"/>
    </source>
</evidence>
<gene>
    <name evidence="1" type="ORF">GCM10023210_00080</name>
</gene>
<name>A0ABP9LS35_9FLAO</name>
<dbReference type="RefSeq" id="WP_345199456.1">
    <property type="nucleotide sequence ID" value="NZ_BAABHX010000001.1"/>
</dbReference>
<protein>
    <submittedName>
        <fullName evidence="1">Uncharacterized protein</fullName>
    </submittedName>
</protein>
<dbReference type="EMBL" id="BAABHX010000001">
    <property type="protein sequence ID" value="GAA5082583.1"/>
    <property type="molecule type" value="Genomic_DNA"/>
</dbReference>
<keyword evidence="2" id="KW-1185">Reference proteome</keyword>
<accession>A0ABP9LS35</accession>